<dbReference type="NCBIfam" id="NF047864">
    <property type="entry name" value="CBU_0592_membra"/>
    <property type="match status" value="1"/>
</dbReference>
<organism evidence="3 4">
    <name type="scientific">Thermomonas hydrothermalis</name>
    <dbReference type="NCBI Taxonomy" id="213588"/>
    <lineage>
        <taxon>Bacteria</taxon>
        <taxon>Pseudomonadati</taxon>
        <taxon>Pseudomonadota</taxon>
        <taxon>Gammaproteobacteria</taxon>
        <taxon>Lysobacterales</taxon>
        <taxon>Lysobacteraceae</taxon>
        <taxon>Thermomonas</taxon>
    </lineage>
</organism>
<dbReference type="Proteomes" id="UP000242857">
    <property type="component" value="Unassembled WGS sequence"/>
</dbReference>
<evidence type="ECO:0000259" key="2">
    <source>
        <dbReference type="Pfam" id="PF26604"/>
    </source>
</evidence>
<evidence type="ECO:0000256" key="1">
    <source>
        <dbReference type="SAM" id="Phobius"/>
    </source>
</evidence>
<proteinExistence type="predicted"/>
<gene>
    <name evidence="3" type="ORF">SAMN02745204_00349</name>
</gene>
<name>A0A1M4T4Z0_9GAMM</name>
<protein>
    <recommendedName>
        <fullName evidence="2">CBU-0592-like domain-containing protein</fullName>
    </recommendedName>
</protein>
<dbReference type="Pfam" id="PF26604">
    <property type="entry name" value="CBU_0592"/>
    <property type="match status" value="1"/>
</dbReference>
<feature type="domain" description="CBU-0592-like" evidence="2">
    <location>
        <begin position="6"/>
        <end position="79"/>
    </location>
</feature>
<accession>A0A1M4T4Z0</accession>
<keyword evidence="4" id="KW-1185">Reference proteome</keyword>
<dbReference type="STRING" id="213588.SAMN02745204_00349"/>
<keyword evidence="1" id="KW-0812">Transmembrane</keyword>
<sequence>MNLQWYDWVGLLGTALIVLAYFLLQAGRLHGNRLPYQFLNLLGASGVLVSLWGGFNISVFLLESVWVLISLYGIARSLRGSLS</sequence>
<keyword evidence="1" id="KW-0472">Membrane</keyword>
<dbReference type="EMBL" id="FQUK01000004">
    <property type="protein sequence ID" value="SHE39455.1"/>
    <property type="molecule type" value="Genomic_DNA"/>
</dbReference>
<dbReference type="OrthoDB" id="5957557at2"/>
<evidence type="ECO:0000313" key="4">
    <source>
        <dbReference type="Proteomes" id="UP000242857"/>
    </source>
</evidence>
<dbReference type="InterPro" id="IPR058058">
    <property type="entry name" value="CBU_0592-like"/>
</dbReference>
<dbReference type="AlphaFoldDB" id="A0A1M4T4Z0"/>
<keyword evidence="1" id="KW-1133">Transmembrane helix</keyword>
<evidence type="ECO:0000313" key="3">
    <source>
        <dbReference type="EMBL" id="SHE39455.1"/>
    </source>
</evidence>
<dbReference type="RefSeq" id="WP_072754909.1">
    <property type="nucleotide sequence ID" value="NZ_FQUK01000004.1"/>
</dbReference>
<reference evidence="4" key="1">
    <citation type="submission" date="2016-11" db="EMBL/GenBank/DDBJ databases">
        <authorList>
            <person name="Varghese N."/>
            <person name="Submissions S."/>
        </authorList>
    </citation>
    <scope>NUCLEOTIDE SEQUENCE [LARGE SCALE GENOMIC DNA]</scope>
    <source>
        <strain evidence="4">DSM 14834</strain>
    </source>
</reference>
<feature type="transmembrane region" description="Helical" evidence="1">
    <location>
        <begin position="6"/>
        <end position="24"/>
    </location>
</feature>